<comment type="similarity">
    <text evidence="1">Belongs to the AB hydrolase superfamily. AB hydrolase 4 family.</text>
</comment>
<dbReference type="SUPFAM" id="SSF53474">
    <property type="entry name" value="alpha/beta-Hydrolases"/>
    <property type="match status" value="1"/>
</dbReference>
<dbReference type="PANTHER" id="PTHR10794">
    <property type="entry name" value="ABHYDROLASE DOMAIN-CONTAINING PROTEIN"/>
    <property type="match status" value="1"/>
</dbReference>
<feature type="domain" description="CAAX prenyl protease 2/Lysostaphin resistance protein A-like" evidence="4">
    <location>
        <begin position="1636"/>
        <end position="1717"/>
    </location>
</feature>
<evidence type="ECO:0000313" key="7">
    <source>
        <dbReference type="Proteomes" id="UP000634136"/>
    </source>
</evidence>
<dbReference type="GO" id="GO:0034338">
    <property type="term" value="F:short-chain carboxylesterase activity"/>
    <property type="evidence" value="ECO:0007669"/>
    <property type="project" value="TreeGrafter"/>
</dbReference>
<feature type="compositionally biased region" description="Polar residues" evidence="2">
    <location>
        <begin position="835"/>
        <end position="848"/>
    </location>
</feature>
<comment type="caution">
    <text evidence="6">The sequence shown here is derived from an EMBL/GenBank/DDBJ whole genome shotgun (WGS) entry which is preliminary data.</text>
</comment>
<feature type="compositionally biased region" description="Polar residues" evidence="2">
    <location>
        <begin position="991"/>
        <end position="1002"/>
    </location>
</feature>
<dbReference type="Proteomes" id="UP000634136">
    <property type="component" value="Unassembled WGS sequence"/>
</dbReference>
<feature type="transmembrane region" description="Helical" evidence="3">
    <location>
        <begin position="1748"/>
        <end position="1768"/>
    </location>
</feature>
<proteinExistence type="inferred from homology"/>
<dbReference type="GO" id="GO:0080120">
    <property type="term" value="P:CAAX-box protein maturation"/>
    <property type="evidence" value="ECO:0007669"/>
    <property type="project" value="UniProtKB-ARBA"/>
</dbReference>
<feature type="region of interest" description="Disordered" evidence="2">
    <location>
        <begin position="666"/>
        <end position="931"/>
    </location>
</feature>
<feature type="compositionally biased region" description="Basic and acidic residues" evidence="2">
    <location>
        <begin position="770"/>
        <end position="791"/>
    </location>
</feature>
<dbReference type="PANTHER" id="PTHR10794:SF92">
    <property type="entry name" value="EMBRYOGENESIS-ASSOCIATED PROTEIN EMB8"/>
    <property type="match status" value="1"/>
</dbReference>
<feature type="compositionally biased region" description="Low complexity" evidence="2">
    <location>
        <begin position="1392"/>
        <end position="1401"/>
    </location>
</feature>
<evidence type="ECO:0000313" key="6">
    <source>
        <dbReference type="EMBL" id="KAF7836838.1"/>
    </source>
</evidence>
<dbReference type="InterPro" id="IPR003675">
    <property type="entry name" value="Rce1/LyrA-like_dom"/>
</dbReference>
<sequence length="1779" mass="195866">MTITSHYTANAHLPKLPLLPTKPSQSREFRIYRRRRLKPNRRLKAVQNQSGSSIPTPFENLFHSLITQFPSVNSLNLFAPALGFASGVALYLSRFNPHKTSRVLDIGEWIFFASPTPFNRFVLLRCPSISFQGSEYLEDVNEKLVKEERHYVTVNSGRIQVRSGERVLEDGKMNYQRVCVTTEDGGVISLDWPANLDLEEERGLDSTLLLVPGTPEGSMERNTRSFVLEALKRGFFPVVMNPRGCAGSPLTTARLFTAADSDDIYTAIKYINTARPWTTLMGVGWGYGANMLTKYLAEVGEKTPLTAATCIDNPFDLEEATRSSPYNIAIDQKLTGGLIEILRTNKELFQGKTKGFDVEKALLAESVRDFEKAISMVSHGFGAIEDFYSKSSTRNVIGKIKIPVLFIQSDDATVPVFSIPRSLIAENPFTNLLLCSCLPSSVIDIDRSAMSWCQLLTIEWLTAVELGLLKGRHPLLTDIDVTVNPSEGLSFVEDIRSDKRTEAGRLLDLTRSDVFDGYTIDPAKDMLEGSNNGASLGFGYQQDLQRHLKPGDTSLEVDNGPFQQITSTDVDLIEEENVSEDSEHGQVLQTAQVVMNMLDVTMPGTLTEEKKKKVLTAVGQGETLMKALQDAVPEDVRGKLTAAVSGILHTQGTNMKFDRVLSVAQAPPNTLPGRKNQEKFTGVSGSEGLSEDQSSSNQMKSSNISTDGHDGAPSGMGEPTEGTESEVHPSQKPQISTNLAQSQDPNSEVSSSGSVNKETSRSRSNNDINEESKEVVAPDIDHSDKEDETVFKSHPANQHDQVAAAGDELKSQNSGIVQTDTKEENNIQKVEQKTQDLSSGQSKTTTANTKEEAPSSVSSEPQATEREGSNSSGQSETTSTDTKEEAPSPVSSEPQETQREGSNIEKKENNNLQHITDQTNSNSSGSSASPFSVSQALDALSGIDDSTQVAVNSVFGVLENMLSQLEESSDNEDEIKDEKDGDQEFQEKQKSNSQSMESNTPGDPSVHHHHDGSYLKNNACSMEEQQTQKSNTDDHVSQKKSKLNGQLIGKRLLLDKQDGHRLVNKMPHLAANSYRDPIYSQYLVSKIPTKSLDLDTTTALFLDYFPEEGQWKLLEQPQNTEISSIDVEGAGWKMKAHAKSSDTEQCIEPPYVILHSEKQQEPVKEFITTDNKNEKIDTGSDRSEELIQFVKKNLLNSLKMEVDRKLNSEEMKEMKLKVSGDLEHVANAISQAIRHSEIHLLHTETLHNIRGAEAKFGILDGEHIVRVISSSVHETGYLRRVMPVGVIVGTILASLRKYFHVATAQDNGLRGFLIHDDGKKPCRSNFTNVGETEIDHEPEEKTSLDDPIESDGVKGESEDVNQNSVMVGAVTAALGASALLMQQQDSEKFNETSESSSPSLKKSSHKKESEKLDELVSDKNQSNIVTSLAEKAMSVAGPVVPTKDDGEVDQERLVAMLADLGQKGGFLKLVGKIALLWGGLRGAMSLTDRLISFLRIAERPLFQRICGFVGMVLVLWSPVAIPLLPTLVQSWTKNTPSRIAELACIFGLYTAFMILIMLWGKRIRGYGNALEQYGLDISTPKLFDFFKGLVGGVILVSSIHAINAFLGWASFSWPPTPPSLDIMTWLKVHWKMVVLVVQGTVMATAIALVEELLFRSWLPQEIAVDLGYYRGIIMSGLAFSLCQRSPQAIPALWFLSLSLSGLRERNGGSLSIPIGLRTGMMASNFILQKGNFLAYRTSFSPWLIGTHPFQPFSGIVGLLFSISLAILLHPKQKERVAQE</sequence>
<accession>A0A834X271</accession>
<dbReference type="Pfam" id="PF02517">
    <property type="entry name" value="Rce1-like"/>
    <property type="match status" value="1"/>
</dbReference>
<feature type="transmembrane region" description="Helical" evidence="3">
    <location>
        <begin position="1505"/>
        <end position="1527"/>
    </location>
</feature>
<feature type="compositionally biased region" description="Polar residues" evidence="2">
    <location>
        <begin position="1015"/>
        <end position="1030"/>
    </location>
</feature>
<feature type="compositionally biased region" description="Polar residues" evidence="2">
    <location>
        <begin position="910"/>
        <end position="920"/>
    </location>
</feature>
<feature type="compositionally biased region" description="Basic and acidic residues" evidence="2">
    <location>
        <begin position="1333"/>
        <end position="1344"/>
    </location>
</feature>
<reference evidence="6" key="1">
    <citation type="submission" date="2020-09" db="EMBL/GenBank/DDBJ databases">
        <title>Genome-Enabled Discovery of Anthraquinone Biosynthesis in Senna tora.</title>
        <authorList>
            <person name="Kang S.-H."/>
            <person name="Pandey R.P."/>
            <person name="Lee C.-M."/>
            <person name="Sim J.-S."/>
            <person name="Jeong J.-T."/>
            <person name="Choi B.-S."/>
            <person name="Jung M."/>
            <person name="Ginzburg D."/>
            <person name="Zhao K."/>
            <person name="Won S.Y."/>
            <person name="Oh T.-J."/>
            <person name="Yu Y."/>
            <person name="Kim N.-H."/>
            <person name="Lee O.R."/>
            <person name="Lee T.-H."/>
            <person name="Bashyal P."/>
            <person name="Kim T.-S."/>
            <person name="Lee W.-H."/>
            <person name="Kawkins C."/>
            <person name="Kim C.-K."/>
            <person name="Kim J.S."/>
            <person name="Ahn B.O."/>
            <person name="Rhee S.Y."/>
            <person name="Sohng J.K."/>
        </authorList>
    </citation>
    <scope>NUCLEOTIDE SEQUENCE</scope>
    <source>
        <tissue evidence="6">Leaf</tissue>
    </source>
</reference>
<dbReference type="EMBL" id="JAAIUW010000004">
    <property type="protein sequence ID" value="KAF7836838.1"/>
    <property type="molecule type" value="Genomic_DNA"/>
</dbReference>
<feature type="compositionally biased region" description="Basic and acidic residues" evidence="2">
    <location>
        <begin position="1406"/>
        <end position="1416"/>
    </location>
</feature>
<keyword evidence="3" id="KW-0812">Transmembrane</keyword>
<feature type="region of interest" description="Disordered" evidence="2">
    <location>
        <begin position="1384"/>
        <end position="1416"/>
    </location>
</feature>
<feature type="compositionally biased region" description="Basic and acidic residues" evidence="2">
    <location>
        <begin position="820"/>
        <end position="834"/>
    </location>
</feature>
<feature type="region of interest" description="Disordered" evidence="2">
    <location>
        <begin position="965"/>
        <end position="1042"/>
    </location>
</feature>
<dbReference type="GO" id="GO:0047372">
    <property type="term" value="F:monoacylglycerol lipase activity"/>
    <property type="evidence" value="ECO:0007669"/>
    <property type="project" value="TreeGrafter"/>
</dbReference>
<dbReference type="Pfam" id="PF24930">
    <property type="entry name" value="DUF7750"/>
    <property type="match status" value="1"/>
</dbReference>
<dbReference type="InterPro" id="IPR029058">
    <property type="entry name" value="AB_hydrolase_fold"/>
</dbReference>
<feature type="compositionally biased region" description="Basic and acidic residues" evidence="2">
    <location>
        <begin position="896"/>
        <end position="909"/>
    </location>
</feature>
<protein>
    <submittedName>
        <fullName evidence="6">Embryogenesis-associated protein EMB8 isoform B</fullName>
    </submittedName>
</protein>
<dbReference type="InterPro" id="IPR050960">
    <property type="entry name" value="AB_hydrolase_4_sf"/>
</dbReference>
<dbReference type="InterPro" id="IPR056652">
    <property type="entry name" value="DUF7750"/>
</dbReference>
<feature type="domain" description="DUF7750" evidence="5">
    <location>
        <begin position="585"/>
        <end position="649"/>
    </location>
</feature>
<feature type="region of interest" description="Disordered" evidence="2">
    <location>
        <begin position="1324"/>
        <end position="1362"/>
    </location>
</feature>
<feature type="compositionally biased region" description="Low complexity" evidence="2">
    <location>
        <begin position="691"/>
        <end position="705"/>
    </location>
</feature>
<feature type="compositionally biased region" description="Polar residues" evidence="2">
    <location>
        <begin position="869"/>
        <end position="880"/>
    </location>
</feature>
<evidence type="ECO:0000259" key="4">
    <source>
        <dbReference type="Pfam" id="PF02517"/>
    </source>
</evidence>
<evidence type="ECO:0000256" key="3">
    <source>
        <dbReference type="SAM" id="Phobius"/>
    </source>
</evidence>
<keyword evidence="3" id="KW-1133">Transmembrane helix</keyword>
<organism evidence="6 7">
    <name type="scientific">Senna tora</name>
    <dbReference type="NCBI Taxonomy" id="362788"/>
    <lineage>
        <taxon>Eukaryota</taxon>
        <taxon>Viridiplantae</taxon>
        <taxon>Streptophyta</taxon>
        <taxon>Embryophyta</taxon>
        <taxon>Tracheophyta</taxon>
        <taxon>Spermatophyta</taxon>
        <taxon>Magnoliopsida</taxon>
        <taxon>eudicotyledons</taxon>
        <taxon>Gunneridae</taxon>
        <taxon>Pentapetalae</taxon>
        <taxon>rosids</taxon>
        <taxon>fabids</taxon>
        <taxon>Fabales</taxon>
        <taxon>Fabaceae</taxon>
        <taxon>Caesalpinioideae</taxon>
        <taxon>Cassia clade</taxon>
        <taxon>Senna</taxon>
    </lineage>
</organism>
<evidence type="ECO:0000259" key="5">
    <source>
        <dbReference type="Pfam" id="PF24930"/>
    </source>
</evidence>
<feature type="compositionally biased region" description="Low complexity" evidence="2">
    <location>
        <begin position="921"/>
        <end position="931"/>
    </location>
</feature>
<gene>
    <name evidence="6" type="ORF">G2W53_011697</name>
</gene>
<keyword evidence="3" id="KW-0472">Membrane</keyword>
<name>A0A834X271_9FABA</name>
<feature type="compositionally biased region" description="Acidic residues" evidence="2">
    <location>
        <begin position="967"/>
        <end position="984"/>
    </location>
</feature>
<feature type="compositionally biased region" description="Polar residues" evidence="2">
    <location>
        <begin position="731"/>
        <end position="767"/>
    </location>
</feature>
<keyword evidence="7" id="KW-1185">Reference proteome</keyword>
<dbReference type="Gene3D" id="3.40.50.1820">
    <property type="entry name" value="alpha/beta hydrolase"/>
    <property type="match status" value="1"/>
</dbReference>
<feature type="transmembrane region" description="Helical" evidence="3">
    <location>
        <begin position="1628"/>
        <end position="1649"/>
    </location>
</feature>
<evidence type="ECO:0000256" key="2">
    <source>
        <dbReference type="SAM" id="MobiDB-lite"/>
    </source>
</evidence>
<feature type="transmembrane region" description="Helical" evidence="3">
    <location>
        <begin position="1588"/>
        <end position="1608"/>
    </location>
</feature>
<evidence type="ECO:0000256" key="1">
    <source>
        <dbReference type="ARBA" id="ARBA00010884"/>
    </source>
</evidence>
<feature type="transmembrane region" description="Helical" evidence="3">
    <location>
        <begin position="1539"/>
        <end position="1559"/>
    </location>
</feature>
<dbReference type="GO" id="GO:0004175">
    <property type="term" value="F:endopeptidase activity"/>
    <property type="evidence" value="ECO:0007669"/>
    <property type="project" value="UniProtKB-ARBA"/>
</dbReference>
<dbReference type="OrthoDB" id="5954035at2759"/>